<evidence type="ECO:0000256" key="7">
    <source>
        <dbReference type="ARBA" id="ARBA00023136"/>
    </source>
</evidence>
<organism evidence="10 11">
    <name type="scientific">Monosporascus cannonballus</name>
    <dbReference type="NCBI Taxonomy" id="155416"/>
    <lineage>
        <taxon>Eukaryota</taxon>
        <taxon>Fungi</taxon>
        <taxon>Dikarya</taxon>
        <taxon>Ascomycota</taxon>
        <taxon>Pezizomycotina</taxon>
        <taxon>Sordariomycetes</taxon>
        <taxon>Xylariomycetidae</taxon>
        <taxon>Xylariales</taxon>
        <taxon>Xylariales incertae sedis</taxon>
        <taxon>Monosporascus</taxon>
    </lineage>
</organism>
<keyword evidence="11" id="KW-1185">Reference proteome</keyword>
<reference evidence="10 11" key="1">
    <citation type="submission" date="2018-06" db="EMBL/GenBank/DDBJ databases">
        <title>Complete Genomes of Monosporascus.</title>
        <authorList>
            <person name="Robinson A.J."/>
            <person name="Natvig D.O."/>
        </authorList>
    </citation>
    <scope>NUCLEOTIDE SEQUENCE [LARGE SCALE GENOMIC DNA]</scope>
    <source>
        <strain evidence="10 11">CBS 609.92</strain>
    </source>
</reference>
<evidence type="ECO:0000313" key="11">
    <source>
        <dbReference type="Proteomes" id="UP000294003"/>
    </source>
</evidence>
<feature type="transmembrane region" description="Helical" evidence="9">
    <location>
        <begin position="251"/>
        <end position="268"/>
    </location>
</feature>
<proteinExistence type="inferred from homology"/>
<dbReference type="Pfam" id="PF04258">
    <property type="entry name" value="Peptidase_A22B"/>
    <property type="match status" value="1"/>
</dbReference>
<comment type="similarity">
    <text evidence="2">Belongs to the peptidase A22B family.</text>
</comment>
<evidence type="ECO:0000256" key="3">
    <source>
        <dbReference type="ARBA" id="ARBA00022692"/>
    </source>
</evidence>
<dbReference type="PANTHER" id="PTHR12174:SF23">
    <property type="entry name" value="MINOR HISTOCOMPATIBILITY ANTIGEN H13"/>
    <property type="match status" value="1"/>
</dbReference>
<accession>A0ABY0GS92</accession>
<evidence type="ECO:0000256" key="6">
    <source>
        <dbReference type="ARBA" id="ARBA00022989"/>
    </source>
</evidence>
<feature type="compositionally biased region" description="Basic residues" evidence="8">
    <location>
        <begin position="76"/>
        <end position="86"/>
    </location>
</feature>
<comment type="caution">
    <text evidence="10">The sequence shown here is derived from an EMBL/GenBank/DDBJ whole genome shotgun (WGS) entry which is preliminary data.</text>
</comment>
<evidence type="ECO:0000256" key="1">
    <source>
        <dbReference type="ARBA" id="ARBA00004477"/>
    </source>
</evidence>
<feature type="transmembrane region" description="Helical" evidence="9">
    <location>
        <begin position="46"/>
        <end position="69"/>
    </location>
</feature>
<dbReference type="SMART" id="SM00730">
    <property type="entry name" value="PSN"/>
    <property type="match status" value="1"/>
</dbReference>
<evidence type="ECO:0000313" key="10">
    <source>
        <dbReference type="EMBL" id="RYO76193.1"/>
    </source>
</evidence>
<keyword evidence="3 9" id="KW-0812">Transmembrane</keyword>
<feature type="transmembrane region" description="Helical" evidence="9">
    <location>
        <begin position="341"/>
        <end position="362"/>
    </location>
</feature>
<feature type="transmembrane region" description="Helical" evidence="9">
    <location>
        <begin position="135"/>
        <end position="153"/>
    </location>
</feature>
<evidence type="ECO:0000256" key="4">
    <source>
        <dbReference type="ARBA" id="ARBA00022801"/>
    </source>
</evidence>
<evidence type="ECO:0000256" key="5">
    <source>
        <dbReference type="ARBA" id="ARBA00022824"/>
    </source>
</evidence>
<feature type="transmembrane region" description="Helical" evidence="9">
    <location>
        <begin position="451"/>
        <end position="473"/>
    </location>
</feature>
<feature type="transmembrane region" description="Helical" evidence="9">
    <location>
        <begin position="479"/>
        <end position="497"/>
    </location>
</feature>
<evidence type="ECO:0000256" key="2">
    <source>
        <dbReference type="ARBA" id="ARBA00006859"/>
    </source>
</evidence>
<evidence type="ECO:0000256" key="8">
    <source>
        <dbReference type="SAM" id="MobiDB-lite"/>
    </source>
</evidence>
<feature type="region of interest" description="Disordered" evidence="8">
    <location>
        <begin position="70"/>
        <end position="94"/>
    </location>
</feature>
<keyword evidence="6 9" id="KW-1133">Transmembrane helix</keyword>
<keyword evidence="4" id="KW-0378">Hydrolase</keyword>
<protein>
    <recommendedName>
        <fullName evidence="12">Signal peptide peptidase</fullName>
    </recommendedName>
</protein>
<feature type="transmembrane region" description="Helical" evidence="9">
    <location>
        <begin position="274"/>
        <end position="294"/>
    </location>
</feature>
<feature type="region of interest" description="Disordered" evidence="8">
    <location>
        <begin position="531"/>
        <end position="569"/>
    </location>
</feature>
<dbReference type="EMBL" id="QJNS01000618">
    <property type="protein sequence ID" value="RYO76193.1"/>
    <property type="molecule type" value="Genomic_DNA"/>
</dbReference>
<keyword evidence="5" id="KW-0256">Endoplasmic reticulum</keyword>
<dbReference type="PANTHER" id="PTHR12174">
    <property type="entry name" value="SIGNAL PEPTIDE PEPTIDASE"/>
    <property type="match status" value="1"/>
</dbReference>
<sequence>MATNDSTYLDTTEVVMTNLTNVMSANQTFFEKLASLPAKLSGHQGLLYLEARIVFASLACIYIGSHAALRRPPSAKPKRDKGKAKGKQKDEENDQFVQGLAPSDAILFPIMAGVVLVGLYYLITWLDDPDIINKILRTYFSFTSLAAMGKLFADSLHLLTGFVFPTVWSARDGRLYHIDAVKRGQWYMIGNSESQVWNGKKTSPFPGPWSELNLSDARNRMLWEVRHLFLEPWTVDFWIHGIVREKFQIKLNDIVGVVLAVGASLIYNSFKSTFLSNVMGYAFSYVVIVMMSPTTFTTGSLVLFGLFFYDIYMVFYTPYMVTVATKLDVPIKLVFEGPTRASMLGLGDIVLPGIFIALCLRFDHYMYYYRRQKLVPVELKTEEEASSGQVVTTTRETQRMVVKPHYVNPQGQWGDRFWSANGLLGSISLLSSTSETAATPALRASAFPKTYFRVAMAGYLVAMLVTLAMLLVFNHAQPALLYLVPGVVAAAWLTGAARRELREMWAYTEDGSLDKEDVVVEVDENGEVVKRIGAKGDDDDAAGTEGKGVAKERDAEKSKAEKKSTKDAKVSRAVVHFSIYPPSPLSEEALSGCDDK</sequence>
<dbReference type="InterPro" id="IPR007369">
    <property type="entry name" value="Peptidase_A22B_SPP"/>
</dbReference>
<comment type="subcellular location">
    <subcellularLocation>
        <location evidence="1">Endoplasmic reticulum membrane</location>
        <topology evidence="1">Multi-pass membrane protein</topology>
    </subcellularLocation>
</comment>
<dbReference type="InterPro" id="IPR006639">
    <property type="entry name" value="Preselin/SPP"/>
</dbReference>
<evidence type="ECO:0000256" key="9">
    <source>
        <dbReference type="SAM" id="Phobius"/>
    </source>
</evidence>
<dbReference type="Proteomes" id="UP000294003">
    <property type="component" value="Unassembled WGS sequence"/>
</dbReference>
<keyword evidence="7 9" id="KW-0472">Membrane</keyword>
<gene>
    <name evidence="10" type="ORF">DL762_009845</name>
</gene>
<evidence type="ECO:0008006" key="12">
    <source>
        <dbReference type="Google" id="ProtNLM"/>
    </source>
</evidence>
<feature type="compositionally biased region" description="Basic and acidic residues" evidence="8">
    <location>
        <begin position="548"/>
        <end position="569"/>
    </location>
</feature>
<feature type="transmembrane region" description="Helical" evidence="9">
    <location>
        <begin position="301"/>
        <end position="321"/>
    </location>
</feature>
<feature type="transmembrane region" description="Helical" evidence="9">
    <location>
        <begin position="105"/>
        <end position="123"/>
    </location>
</feature>
<name>A0ABY0GS92_9PEZI</name>